<dbReference type="InterPro" id="IPR014825">
    <property type="entry name" value="DNA_alkylation"/>
</dbReference>
<comment type="caution">
    <text evidence="1">The sequence shown here is derived from an EMBL/GenBank/DDBJ whole genome shotgun (WGS) entry which is preliminary data.</text>
</comment>
<gene>
    <name evidence="1" type="ORF">IAB73_10090</name>
</gene>
<sequence length="230" mass="25520">MTSAQILDWLGAHADPEYSAFAAALLPGVSDVLGVRLPALRALARKLATEGAQETLNALPATPFEARMLHGLVIGYAEVDFAQRWAWIDSFLPLIDNWSVCDSFCATLAAQWSDAERTVAWPRVRDCSQSESPFVVRFGVVMMIDAYMRPESIDGVLSALTSVHCDAYYARMAVAWALATALGDFPIQTRRFLEAQEIDPWVRRKAAQKAAESRCVSHEDKQWARTWAKG</sequence>
<protein>
    <submittedName>
        <fullName evidence="1">DNA alkylation repair protein</fullName>
    </submittedName>
</protein>
<dbReference type="EMBL" id="DVFJ01000036">
    <property type="protein sequence ID" value="HIQ72540.1"/>
    <property type="molecule type" value="Genomic_DNA"/>
</dbReference>
<reference evidence="1" key="1">
    <citation type="submission" date="2020-10" db="EMBL/GenBank/DDBJ databases">
        <authorList>
            <person name="Gilroy R."/>
        </authorList>
    </citation>
    <scope>NUCLEOTIDE SEQUENCE</scope>
    <source>
        <strain evidence="1">ChiSxjej2B14-6234</strain>
    </source>
</reference>
<dbReference type="Pfam" id="PF08713">
    <property type="entry name" value="DNA_alkylation"/>
    <property type="match status" value="1"/>
</dbReference>
<evidence type="ECO:0000313" key="2">
    <source>
        <dbReference type="Proteomes" id="UP000886887"/>
    </source>
</evidence>
<dbReference type="SUPFAM" id="SSF48371">
    <property type="entry name" value="ARM repeat"/>
    <property type="match status" value="1"/>
</dbReference>
<accession>A0A9D0ZDD5</accession>
<dbReference type="InterPro" id="IPR016024">
    <property type="entry name" value="ARM-type_fold"/>
</dbReference>
<reference evidence="1" key="2">
    <citation type="journal article" date="2021" name="PeerJ">
        <title>Extensive microbial diversity within the chicken gut microbiome revealed by metagenomics and culture.</title>
        <authorList>
            <person name="Gilroy R."/>
            <person name="Ravi A."/>
            <person name="Getino M."/>
            <person name="Pursley I."/>
            <person name="Horton D.L."/>
            <person name="Alikhan N.F."/>
            <person name="Baker D."/>
            <person name="Gharbi K."/>
            <person name="Hall N."/>
            <person name="Watson M."/>
            <person name="Adriaenssens E.M."/>
            <person name="Foster-Nyarko E."/>
            <person name="Jarju S."/>
            <person name="Secka A."/>
            <person name="Antonio M."/>
            <person name="Oren A."/>
            <person name="Chaudhuri R.R."/>
            <person name="La Ragione R."/>
            <person name="Hildebrand F."/>
            <person name="Pallen M.J."/>
        </authorList>
    </citation>
    <scope>NUCLEOTIDE SEQUENCE</scope>
    <source>
        <strain evidence="1">ChiSxjej2B14-6234</strain>
    </source>
</reference>
<proteinExistence type="predicted"/>
<organism evidence="1 2">
    <name type="scientific">Candidatus Onthenecus intestinigallinarum</name>
    <dbReference type="NCBI Taxonomy" id="2840875"/>
    <lineage>
        <taxon>Bacteria</taxon>
        <taxon>Bacillati</taxon>
        <taxon>Bacillota</taxon>
        <taxon>Clostridia</taxon>
        <taxon>Eubacteriales</taxon>
        <taxon>Candidatus Onthenecus</taxon>
    </lineage>
</organism>
<evidence type="ECO:0000313" key="1">
    <source>
        <dbReference type="EMBL" id="HIQ72540.1"/>
    </source>
</evidence>
<dbReference type="Proteomes" id="UP000886887">
    <property type="component" value="Unassembled WGS sequence"/>
</dbReference>
<dbReference type="Gene3D" id="1.25.10.90">
    <property type="match status" value="1"/>
</dbReference>
<dbReference type="CDD" id="cd06561">
    <property type="entry name" value="AlkD_like"/>
    <property type="match status" value="1"/>
</dbReference>
<dbReference type="PANTHER" id="PTHR34070:SF1">
    <property type="entry name" value="DNA ALKYLATION REPAIR PROTEIN"/>
    <property type="match status" value="1"/>
</dbReference>
<dbReference type="AlphaFoldDB" id="A0A9D0ZDD5"/>
<name>A0A9D0ZDD5_9FIRM</name>
<dbReference type="PANTHER" id="PTHR34070">
    <property type="entry name" value="ARMADILLO-TYPE FOLD"/>
    <property type="match status" value="1"/>
</dbReference>